<keyword evidence="2" id="KW-1185">Reference proteome</keyword>
<evidence type="ECO:0000313" key="2">
    <source>
        <dbReference type="Proteomes" id="UP001272242"/>
    </source>
</evidence>
<sequence>MSTTLRDRLKSRLRSARPVTVAGVQYHVRDLTVAELRETDRLAELLPEGPQREVRRVESHAMFALADADGAPLFPNGNTEDLDTVALFTLDELRQICEASIPSKDAAKNA</sequence>
<reference evidence="2" key="1">
    <citation type="journal article" date="2023" name="Mar. Drugs">
        <title>Gemmata algarum, a Novel Planctomycete Isolated from an Algal Mat, Displays Antimicrobial Activity.</title>
        <authorList>
            <person name="Kumar G."/>
            <person name="Kallscheuer N."/>
            <person name="Kashif M."/>
            <person name="Ahamad S."/>
            <person name="Jagadeeshwari U."/>
            <person name="Pannikurungottu S."/>
            <person name="Haufschild T."/>
            <person name="Kabuu M."/>
            <person name="Sasikala C."/>
            <person name="Jogler C."/>
            <person name="Ramana C."/>
        </authorList>
    </citation>
    <scope>NUCLEOTIDE SEQUENCE [LARGE SCALE GENOMIC DNA]</scope>
    <source>
        <strain evidence="2">JC673</strain>
    </source>
</reference>
<accession>A0ABU5ES06</accession>
<protein>
    <submittedName>
        <fullName evidence="1">Uncharacterized protein</fullName>
    </submittedName>
</protein>
<name>A0ABU5ES06_9BACT</name>
<organism evidence="1 2">
    <name type="scientific">Gemmata algarum</name>
    <dbReference type="NCBI Taxonomy" id="2975278"/>
    <lineage>
        <taxon>Bacteria</taxon>
        <taxon>Pseudomonadati</taxon>
        <taxon>Planctomycetota</taxon>
        <taxon>Planctomycetia</taxon>
        <taxon>Gemmatales</taxon>
        <taxon>Gemmataceae</taxon>
        <taxon>Gemmata</taxon>
    </lineage>
</organism>
<comment type="caution">
    <text evidence="1">The sequence shown here is derived from an EMBL/GenBank/DDBJ whole genome shotgun (WGS) entry which is preliminary data.</text>
</comment>
<proteinExistence type="predicted"/>
<dbReference type="RefSeq" id="WP_320685092.1">
    <property type="nucleotide sequence ID" value="NZ_JAXBLV010000013.1"/>
</dbReference>
<gene>
    <name evidence="1" type="ORF">R5W23_000844</name>
</gene>
<evidence type="ECO:0000313" key="1">
    <source>
        <dbReference type="EMBL" id="MDY3558123.1"/>
    </source>
</evidence>
<dbReference type="EMBL" id="JAXBLV010000013">
    <property type="protein sequence ID" value="MDY3558123.1"/>
    <property type="molecule type" value="Genomic_DNA"/>
</dbReference>
<dbReference type="Proteomes" id="UP001272242">
    <property type="component" value="Unassembled WGS sequence"/>
</dbReference>